<evidence type="ECO:0000313" key="4">
    <source>
        <dbReference type="Proteomes" id="UP000033608"/>
    </source>
</evidence>
<dbReference type="GO" id="GO:0005829">
    <property type="term" value="C:cytosol"/>
    <property type="evidence" value="ECO:0007669"/>
    <property type="project" value="TreeGrafter"/>
</dbReference>
<evidence type="ECO:0000259" key="1">
    <source>
        <dbReference type="PROSITE" id="PS50851"/>
    </source>
</evidence>
<dbReference type="PATRIC" id="fig|1121477.3.peg.3513"/>
<organism evidence="2 4">
    <name type="scientific">Devosia limi DSM 17137</name>
    <dbReference type="NCBI Taxonomy" id="1121477"/>
    <lineage>
        <taxon>Bacteria</taxon>
        <taxon>Pseudomonadati</taxon>
        <taxon>Pseudomonadota</taxon>
        <taxon>Alphaproteobacteria</taxon>
        <taxon>Hyphomicrobiales</taxon>
        <taxon>Devosiaceae</taxon>
        <taxon>Devosia</taxon>
    </lineage>
</organism>
<dbReference type="InterPro" id="IPR039315">
    <property type="entry name" value="CheW"/>
</dbReference>
<dbReference type="EMBL" id="FQVC01000003">
    <property type="protein sequence ID" value="SHE94636.1"/>
    <property type="molecule type" value="Genomic_DNA"/>
</dbReference>
<dbReference type="Proteomes" id="UP000184533">
    <property type="component" value="Unassembled WGS sequence"/>
</dbReference>
<dbReference type="Gene3D" id="2.40.50.180">
    <property type="entry name" value="CheA-289, Domain 4"/>
    <property type="match status" value="1"/>
</dbReference>
<feature type="domain" description="CheW-like" evidence="1">
    <location>
        <begin position="4"/>
        <end position="148"/>
    </location>
</feature>
<sequence length="152" mass="16238">MAETAQYVTLGVAEDLFAAPVERVQEILDMRPIARLPQAPANLLGMIDVRGQGVPVIDLRLTLGLEQIADTETTRIVVLTVTGRDGALTLGLKADRVFEVTVLDDPRLDPPPAISGTWNGECIAGIGRRNGAFVTVLDLDRLLGALAIERAA</sequence>
<dbReference type="PANTHER" id="PTHR22617:SF23">
    <property type="entry name" value="CHEMOTAXIS PROTEIN CHEW"/>
    <property type="match status" value="1"/>
</dbReference>
<proteinExistence type="predicted"/>
<dbReference type="EMBL" id="LAJF01000082">
    <property type="protein sequence ID" value="KKB84170.1"/>
    <property type="molecule type" value="Genomic_DNA"/>
</dbReference>
<reference evidence="3 5" key="2">
    <citation type="submission" date="2016-11" db="EMBL/GenBank/DDBJ databases">
        <authorList>
            <person name="Jaros S."/>
            <person name="Januszkiewicz K."/>
            <person name="Wedrychowicz H."/>
        </authorList>
    </citation>
    <scope>NUCLEOTIDE SEQUENCE [LARGE SCALE GENOMIC DNA]</scope>
    <source>
        <strain evidence="3 5">DSM 17137</strain>
    </source>
</reference>
<dbReference type="Pfam" id="PF01584">
    <property type="entry name" value="CheW"/>
    <property type="match status" value="1"/>
</dbReference>
<reference evidence="2 4" key="1">
    <citation type="submission" date="2015-03" db="EMBL/GenBank/DDBJ databases">
        <authorList>
            <person name="Hassan Y.I."/>
            <person name="Lepp D."/>
            <person name="Zhou T."/>
        </authorList>
    </citation>
    <scope>NUCLEOTIDE SEQUENCE [LARGE SCALE GENOMIC DNA]</scope>
    <source>
        <strain evidence="2 4">DSM 17137</strain>
    </source>
</reference>
<name>A0A0F5LPA3_9HYPH</name>
<dbReference type="AlphaFoldDB" id="A0A0F5LPA3"/>
<protein>
    <submittedName>
        <fullName evidence="2 3">Chemotaxis protein CheW</fullName>
    </submittedName>
</protein>
<accession>A0A0F5LPA3</accession>
<evidence type="ECO:0000313" key="2">
    <source>
        <dbReference type="EMBL" id="KKB84170.1"/>
    </source>
</evidence>
<gene>
    <name evidence="3" type="ORF">SAMN02745223_01506</name>
    <name evidence="2" type="ORF">VW29_11800</name>
</gene>
<dbReference type="Proteomes" id="UP000033608">
    <property type="component" value="Unassembled WGS sequence"/>
</dbReference>
<dbReference type="SMART" id="SM00260">
    <property type="entry name" value="CheW"/>
    <property type="match status" value="1"/>
</dbReference>
<dbReference type="PANTHER" id="PTHR22617">
    <property type="entry name" value="CHEMOTAXIS SENSOR HISTIDINE KINASE-RELATED"/>
    <property type="match status" value="1"/>
</dbReference>
<dbReference type="STRING" id="1121477.SAMN02745223_01506"/>
<dbReference type="GO" id="GO:0007165">
    <property type="term" value="P:signal transduction"/>
    <property type="evidence" value="ECO:0007669"/>
    <property type="project" value="InterPro"/>
</dbReference>
<dbReference type="GO" id="GO:0006935">
    <property type="term" value="P:chemotaxis"/>
    <property type="evidence" value="ECO:0007669"/>
    <property type="project" value="InterPro"/>
</dbReference>
<dbReference type="RefSeq" id="WP_046135461.1">
    <property type="nucleotide sequence ID" value="NZ_FQVC01000003.1"/>
</dbReference>
<dbReference type="OrthoDB" id="3291462at2"/>
<evidence type="ECO:0000313" key="3">
    <source>
        <dbReference type="EMBL" id="SHE94636.1"/>
    </source>
</evidence>
<evidence type="ECO:0000313" key="5">
    <source>
        <dbReference type="Proteomes" id="UP000184533"/>
    </source>
</evidence>
<dbReference type="InterPro" id="IPR002545">
    <property type="entry name" value="CheW-lke_dom"/>
</dbReference>
<dbReference type="Gene3D" id="2.30.30.40">
    <property type="entry name" value="SH3 Domains"/>
    <property type="match status" value="1"/>
</dbReference>
<keyword evidence="4" id="KW-1185">Reference proteome</keyword>
<dbReference type="InterPro" id="IPR036061">
    <property type="entry name" value="CheW-like_dom_sf"/>
</dbReference>
<dbReference type="SUPFAM" id="SSF50341">
    <property type="entry name" value="CheW-like"/>
    <property type="match status" value="1"/>
</dbReference>
<dbReference type="PROSITE" id="PS50851">
    <property type="entry name" value="CHEW"/>
    <property type="match status" value="1"/>
</dbReference>